<reference evidence="3 4" key="2">
    <citation type="submission" date="2020-02" db="EMBL/GenBank/DDBJ databases">
        <title>Genome sequences of Thiorhodococcus mannitoliphagus and Thiorhodococcus minor, purple sulfur photosynthetic bacteria in the gammaproteobacterial family, Chromatiaceae.</title>
        <authorList>
            <person name="Aviles F.A."/>
            <person name="Meyer T.E."/>
            <person name="Kyndt J.A."/>
        </authorList>
    </citation>
    <scope>NUCLEOTIDE SEQUENCE [LARGE SCALE GENOMIC DNA]</scope>
    <source>
        <strain evidence="3 4">DSM 18266</strain>
    </source>
</reference>
<proteinExistence type="predicted"/>
<dbReference type="GO" id="GO:0043138">
    <property type="term" value="F:3'-5' DNA helicase activity"/>
    <property type="evidence" value="ECO:0007669"/>
    <property type="project" value="TreeGrafter"/>
</dbReference>
<evidence type="ECO:0000259" key="2">
    <source>
        <dbReference type="Pfam" id="PF13538"/>
    </source>
</evidence>
<keyword evidence="3" id="KW-0067">ATP-binding</keyword>
<dbReference type="GO" id="GO:0016787">
    <property type="term" value="F:hydrolase activity"/>
    <property type="evidence" value="ECO:0007669"/>
    <property type="project" value="UniProtKB-KW"/>
</dbReference>
<comment type="caution">
    <text evidence="3">The sequence shown here is derived from an EMBL/GenBank/DDBJ whole genome shotgun (WGS) entry which is preliminary data.</text>
</comment>
<dbReference type="AlphaFoldDB" id="A0A6P1DLA8"/>
<dbReference type="PANTHER" id="PTHR11070">
    <property type="entry name" value="UVRD / RECB / PCRA DNA HELICASE FAMILY MEMBER"/>
    <property type="match status" value="1"/>
</dbReference>
<dbReference type="Gene3D" id="3.40.50.300">
    <property type="entry name" value="P-loop containing nucleotide triphosphate hydrolases"/>
    <property type="match status" value="2"/>
</dbReference>
<dbReference type="InterPro" id="IPR000212">
    <property type="entry name" value="DNA_helicase_UvrD/REP"/>
</dbReference>
<name>A0A6P1DLA8_9GAMM</name>
<evidence type="ECO:0000256" key="1">
    <source>
        <dbReference type="ARBA" id="ARBA00034923"/>
    </source>
</evidence>
<dbReference type="InterPro" id="IPR027417">
    <property type="entry name" value="P-loop_NTPase"/>
</dbReference>
<dbReference type="InterPro" id="IPR027785">
    <property type="entry name" value="UvrD-like_helicase_C"/>
</dbReference>
<evidence type="ECO:0000313" key="4">
    <source>
        <dbReference type="Proteomes" id="UP000471640"/>
    </source>
</evidence>
<keyword evidence="3" id="KW-0547">Nucleotide-binding</keyword>
<protein>
    <recommendedName>
        <fullName evidence="1">DNA 3'-5' helicase II</fullName>
    </recommendedName>
</protein>
<sequence length="393" mass="44423">MAARSCSLPNIQDLSKEQERARLLPLEGCHLVVGGPGTGKSVLALLRTRRHHRKEGGQRYVFLVYNKLLLEASRELEGGSVNACTWISWFKSMYARTLSQPCPLVDGKPYSLDWPAIKEAILGAPELKPPLEPFLVIDEGQDMPKEFYHALAELGFEHFYVVADQNQQITDECSLPREIAAALDIDFDDRIVLTENFRNCDRVARLALEFCVARPDSPCVELPKARPCVRAPILVDYGPGCRWDYDELVARVLKLADRNPAKLIGIITPNNKSRARWFNALRGHPVTLDHGRPRILTYASGSDGGDHRFAEGGIFVINAQSSKGLEFDTVFLADIHEYSCPPDNQDWMDDLKRRFYVMVSRAREQVILLRQSGRGCPVEVILPADQDTLRRWR</sequence>
<dbReference type="SUPFAM" id="SSF52540">
    <property type="entry name" value="P-loop containing nucleoside triphosphate hydrolases"/>
    <property type="match status" value="1"/>
</dbReference>
<dbReference type="GO" id="GO:0005524">
    <property type="term" value="F:ATP binding"/>
    <property type="evidence" value="ECO:0007669"/>
    <property type="project" value="UniProtKB-KW"/>
</dbReference>
<accession>A0A6P1DLA8</accession>
<dbReference type="Proteomes" id="UP000471640">
    <property type="component" value="Unassembled WGS sequence"/>
</dbReference>
<dbReference type="PANTHER" id="PTHR11070:SF2">
    <property type="entry name" value="ATP-DEPENDENT DNA HELICASE SRS2"/>
    <property type="match status" value="1"/>
</dbReference>
<evidence type="ECO:0000313" key="3">
    <source>
        <dbReference type="EMBL" id="NEX19017.1"/>
    </source>
</evidence>
<gene>
    <name evidence="3" type="ORF">G3480_01580</name>
</gene>
<keyword evidence="4" id="KW-1185">Reference proteome</keyword>
<dbReference type="GO" id="GO:0000725">
    <property type="term" value="P:recombinational repair"/>
    <property type="evidence" value="ECO:0007669"/>
    <property type="project" value="TreeGrafter"/>
</dbReference>
<reference evidence="4" key="1">
    <citation type="journal article" date="2020" name="Microbiol. Resour. Announc.">
        <title>Draft Genome Sequences of Thiorhodococcus mannitoliphagus and Thiorhodococcus minor, Purple Sulfur Photosynthetic Bacteria in the Gammaproteobacterial Family Chromatiaceae.</title>
        <authorList>
            <person name="Aviles F.A."/>
            <person name="Meyer T.E."/>
            <person name="Kyndt J.A."/>
        </authorList>
    </citation>
    <scope>NUCLEOTIDE SEQUENCE [LARGE SCALE GENOMIC DNA]</scope>
    <source>
        <strain evidence="4">DSM 18266</strain>
    </source>
</reference>
<dbReference type="Pfam" id="PF13538">
    <property type="entry name" value="UvrD_C_2"/>
    <property type="match status" value="1"/>
</dbReference>
<dbReference type="EMBL" id="JAAIJR010000003">
    <property type="protein sequence ID" value="NEX19017.1"/>
    <property type="molecule type" value="Genomic_DNA"/>
</dbReference>
<dbReference type="GO" id="GO:0003677">
    <property type="term" value="F:DNA binding"/>
    <property type="evidence" value="ECO:0007669"/>
    <property type="project" value="InterPro"/>
</dbReference>
<feature type="domain" description="UvrD-like helicase C-terminal" evidence="2">
    <location>
        <begin position="314"/>
        <end position="369"/>
    </location>
</feature>
<dbReference type="RefSeq" id="WP_164651897.1">
    <property type="nucleotide sequence ID" value="NZ_JAAIJR010000003.1"/>
</dbReference>
<organism evidence="3 4">
    <name type="scientific">Thiorhodococcus mannitoliphagus</name>
    <dbReference type="NCBI Taxonomy" id="329406"/>
    <lineage>
        <taxon>Bacteria</taxon>
        <taxon>Pseudomonadati</taxon>
        <taxon>Pseudomonadota</taxon>
        <taxon>Gammaproteobacteria</taxon>
        <taxon>Chromatiales</taxon>
        <taxon>Chromatiaceae</taxon>
        <taxon>Thiorhodococcus</taxon>
    </lineage>
</organism>